<feature type="domain" description="Uracil-DNA glycosylase-like" evidence="13">
    <location>
        <begin position="132"/>
        <end position="298"/>
    </location>
</feature>
<comment type="caution">
    <text evidence="14">The sequence shown here is derived from an EMBL/GenBank/DDBJ whole genome shotgun (WGS) entry which is preliminary data.</text>
</comment>
<keyword evidence="11" id="KW-0234">DNA repair</keyword>
<evidence type="ECO:0000256" key="7">
    <source>
        <dbReference type="ARBA" id="ARBA00022763"/>
    </source>
</evidence>
<organism evidence="14 15">
    <name type="scientific">Rariglobus hedericola</name>
    <dbReference type="NCBI Taxonomy" id="2597822"/>
    <lineage>
        <taxon>Bacteria</taxon>
        <taxon>Pseudomonadati</taxon>
        <taxon>Verrucomicrobiota</taxon>
        <taxon>Opitutia</taxon>
        <taxon>Opitutales</taxon>
        <taxon>Opitutaceae</taxon>
        <taxon>Rariglobus</taxon>
    </lineage>
</organism>
<dbReference type="Gene3D" id="3.40.470.10">
    <property type="entry name" value="Uracil-DNA glycosylase-like domain"/>
    <property type="match status" value="1"/>
</dbReference>
<accession>A0A556QNZ5</accession>
<dbReference type="GO" id="GO:0046872">
    <property type="term" value="F:metal ion binding"/>
    <property type="evidence" value="ECO:0007669"/>
    <property type="project" value="UniProtKB-KW"/>
</dbReference>
<evidence type="ECO:0000256" key="9">
    <source>
        <dbReference type="ARBA" id="ARBA00023004"/>
    </source>
</evidence>
<dbReference type="GO" id="GO:0051539">
    <property type="term" value="F:4 iron, 4 sulfur cluster binding"/>
    <property type="evidence" value="ECO:0007669"/>
    <property type="project" value="UniProtKB-KW"/>
</dbReference>
<evidence type="ECO:0000256" key="8">
    <source>
        <dbReference type="ARBA" id="ARBA00022801"/>
    </source>
</evidence>
<protein>
    <recommendedName>
        <fullName evidence="4">Type-4 uracil-DNA glycosylase</fullName>
        <ecNumber evidence="3">3.2.2.27</ecNumber>
    </recommendedName>
</protein>
<feature type="region of interest" description="Disordered" evidence="12">
    <location>
        <begin position="59"/>
        <end position="83"/>
    </location>
</feature>
<evidence type="ECO:0000259" key="13">
    <source>
        <dbReference type="SMART" id="SM00986"/>
    </source>
</evidence>
<evidence type="ECO:0000256" key="10">
    <source>
        <dbReference type="ARBA" id="ARBA00023014"/>
    </source>
</evidence>
<dbReference type="GO" id="GO:0006281">
    <property type="term" value="P:DNA repair"/>
    <property type="evidence" value="ECO:0007669"/>
    <property type="project" value="UniProtKB-KW"/>
</dbReference>
<keyword evidence="7" id="KW-0227">DNA damage</keyword>
<keyword evidence="9" id="KW-0408">Iron</keyword>
<dbReference type="PANTHER" id="PTHR33693:SF1">
    <property type="entry name" value="TYPE-4 URACIL-DNA GLYCOSYLASE"/>
    <property type="match status" value="1"/>
</dbReference>
<keyword evidence="10" id="KW-0411">Iron-sulfur</keyword>
<keyword evidence="6" id="KW-0479">Metal-binding</keyword>
<dbReference type="NCBIfam" id="TIGR00758">
    <property type="entry name" value="UDG_fam4"/>
    <property type="match status" value="1"/>
</dbReference>
<evidence type="ECO:0000256" key="11">
    <source>
        <dbReference type="ARBA" id="ARBA00023204"/>
    </source>
</evidence>
<dbReference type="InterPro" id="IPR051536">
    <property type="entry name" value="UDG_Type-4/5"/>
</dbReference>
<comment type="similarity">
    <text evidence="2">Belongs to the uracil-DNA glycosylase (UDG) superfamily. Type 4 (UDGa) family.</text>
</comment>
<evidence type="ECO:0000256" key="5">
    <source>
        <dbReference type="ARBA" id="ARBA00022485"/>
    </source>
</evidence>
<dbReference type="AlphaFoldDB" id="A0A556QNZ5"/>
<dbReference type="Proteomes" id="UP000315648">
    <property type="component" value="Unassembled WGS sequence"/>
</dbReference>
<dbReference type="RefSeq" id="WP_144228705.1">
    <property type="nucleotide sequence ID" value="NZ_CBCRVV010000003.1"/>
</dbReference>
<dbReference type="Pfam" id="PF03167">
    <property type="entry name" value="UDG"/>
    <property type="match status" value="1"/>
</dbReference>
<gene>
    <name evidence="14" type="ORF">FPL22_03405</name>
</gene>
<evidence type="ECO:0000256" key="4">
    <source>
        <dbReference type="ARBA" id="ARBA00019403"/>
    </source>
</evidence>
<dbReference type="GO" id="GO:0004844">
    <property type="term" value="F:uracil DNA N-glycosylase activity"/>
    <property type="evidence" value="ECO:0007669"/>
    <property type="project" value="UniProtKB-EC"/>
</dbReference>
<keyword evidence="8" id="KW-0378">Hydrolase</keyword>
<evidence type="ECO:0000313" key="15">
    <source>
        <dbReference type="Proteomes" id="UP000315648"/>
    </source>
</evidence>
<dbReference type="EMBL" id="VMBG01000001">
    <property type="protein sequence ID" value="TSJ78364.1"/>
    <property type="molecule type" value="Genomic_DNA"/>
</dbReference>
<name>A0A556QNZ5_9BACT</name>
<evidence type="ECO:0000313" key="14">
    <source>
        <dbReference type="EMBL" id="TSJ78364.1"/>
    </source>
</evidence>
<comment type="catalytic activity">
    <reaction evidence="1">
        <text>Hydrolyzes single-stranded DNA or mismatched double-stranded DNA and polynucleotides, releasing free uracil.</text>
        <dbReference type="EC" id="3.2.2.27"/>
    </reaction>
</comment>
<keyword evidence="5" id="KW-0004">4Fe-4S</keyword>
<dbReference type="OrthoDB" id="5290748at2"/>
<reference evidence="14 15" key="1">
    <citation type="submission" date="2019-07" db="EMBL/GenBank/DDBJ databases">
        <title>Description of 53C-WASEF.</title>
        <authorList>
            <person name="Pitt A."/>
            <person name="Hahn M.W."/>
        </authorList>
    </citation>
    <scope>NUCLEOTIDE SEQUENCE [LARGE SCALE GENOMIC DNA]</scope>
    <source>
        <strain evidence="14 15">53C-WASEF</strain>
    </source>
</reference>
<proteinExistence type="inferred from homology"/>
<evidence type="ECO:0000256" key="3">
    <source>
        <dbReference type="ARBA" id="ARBA00012030"/>
    </source>
</evidence>
<dbReference type="InterPro" id="IPR036895">
    <property type="entry name" value="Uracil-DNA_glycosylase-like_sf"/>
</dbReference>
<dbReference type="SMART" id="SM00986">
    <property type="entry name" value="UDG"/>
    <property type="match status" value="1"/>
</dbReference>
<dbReference type="CDD" id="cd10030">
    <property type="entry name" value="UDG-F4_TTUDGA_SPO1dp_like"/>
    <property type="match status" value="1"/>
</dbReference>
<sequence>MRAALTALTDELKRLKSTGVSSVAVSAESIATLRKVISARAVAAGSTTAVTAPAARTPAAVEATAPRSAPITRSEPAAAPKPKVEAERLLPPPPVVILPAGDKATRWAWLQDLVLNHPVCTAHVRPGKKVVLGVGSLDAKIMFVGEAPGAEEEVQGEPFVGPAGQLLTKMILAMGVKREDIYIGNIMNWRPQTPTAEGVEQVGNRAPTPEEMSFCLPFLRAQIEIVNPDLIVALGSTAAQGLLGAGSFKTLGEVRGQWKQFSEKPVIVTYHPSYLLRQEASSPSAARKAKRATWEDLLKVMERAGLTISDKQRGYFLEK</sequence>
<dbReference type="InterPro" id="IPR005122">
    <property type="entry name" value="Uracil-DNA_glycosylase-like"/>
</dbReference>
<evidence type="ECO:0000256" key="6">
    <source>
        <dbReference type="ARBA" id="ARBA00022723"/>
    </source>
</evidence>
<evidence type="ECO:0000256" key="1">
    <source>
        <dbReference type="ARBA" id="ARBA00001400"/>
    </source>
</evidence>
<dbReference type="EC" id="3.2.2.27" evidence="3"/>
<dbReference type="PANTHER" id="PTHR33693">
    <property type="entry name" value="TYPE-5 URACIL-DNA GLYCOSYLASE"/>
    <property type="match status" value="1"/>
</dbReference>
<dbReference type="SUPFAM" id="SSF52141">
    <property type="entry name" value="Uracil-DNA glycosylase-like"/>
    <property type="match status" value="1"/>
</dbReference>
<evidence type="ECO:0000256" key="2">
    <source>
        <dbReference type="ARBA" id="ARBA00006521"/>
    </source>
</evidence>
<keyword evidence="15" id="KW-1185">Reference proteome</keyword>
<dbReference type="InterPro" id="IPR005273">
    <property type="entry name" value="Ura-DNA_glyco_family4"/>
</dbReference>
<dbReference type="SMART" id="SM00987">
    <property type="entry name" value="UreE_C"/>
    <property type="match status" value="1"/>
</dbReference>
<evidence type="ECO:0000256" key="12">
    <source>
        <dbReference type="SAM" id="MobiDB-lite"/>
    </source>
</evidence>